<name>A0ACA9MWL4_9GLOM</name>
<evidence type="ECO:0000313" key="2">
    <source>
        <dbReference type="Proteomes" id="UP000789920"/>
    </source>
</evidence>
<proteinExistence type="predicted"/>
<dbReference type="Proteomes" id="UP000789920">
    <property type="component" value="Unassembled WGS sequence"/>
</dbReference>
<protein>
    <submittedName>
        <fullName evidence="1">26348_t:CDS:1</fullName>
    </submittedName>
</protein>
<dbReference type="EMBL" id="CAJVQC010010264">
    <property type="protein sequence ID" value="CAG8614427.1"/>
    <property type="molecule type" value="Genomic_DNA"/>
</dbReference>
<keyword evidence="2" id="KW-1185">Reference proteome</keyword>
<gene>
    <name evidence="1" type="ORF">RPERSI_LOCUS6440</name>
</gene>
<accession>A0ACA9MWL4</accession>
<evidence type="ECO:0000313" key="1">
    <source>
        <dbReference type="EMBL" id="CAG8614427.1"/>
    </source>
</evidence>
<organism evidence="1 2">
    <name type="scientific">Racocetra persica</name>
    <dbReference type="NCBI Taxonomy" id="160502"/>
    <lineage>
        <taxon>Eukaryota</taxon>
        <taxon>Fungi</taxon>
        <taxon>Fungi incertae sedis</taxon>
        <taxon>Mucoromycota</taxon>
        <taxon>Glomeromycotina</taxon>
        <taxon>Glomeromycetes</taxon>
        <taxon>Diversisporales</taxon>
        <taxon>Gigasporaceae</taxon>
        <taxon>Racocetra</taxon>
    </lineage>
</organism>
<sequence length="882" mass="100732">MQRTLAVLSRSAWKGPFFVRFPEFRQAQTTGQPIKTTARSCTILPIFVGLKFLVHNGKDYIPVTITEEMVGHKLDPCINKTFIVVGCEATSSLLEMLAMKRCPEIIGNGGLCRIRKWLVGKEFTQNSVLTCGKLLAAGMWNIVAIKNLDNDYRSKLHYHENPNSFFKPRPPYLKSLSELSQWKPEHDEFNVAKVDLRERPTFRNDASQEKKDKRDCQVVACHDMAGGYVENFFKIGYSIQYWQYIDIFIYFSHHRVTIPPPQWTNAAHRNGVKVLGTFITEWARDMLENELWVRGPHTQTPLDDSENVDRRIVSTVFADKLVSMAMYYNFDGWFINIESPLIGGSLHALQVITFMSYLTQQMHKHKPGSVVLWYDSITKEGTLAWQDHLNDLNYPFFDVTDGIFINYTWSEEYPELSAQKAGSRRRNVYTGIDIWGRNTYGDGGFNTYKALKVIQKAKTSCALFAPAWTYEHLGKDAFWENDKKFWIGNADKYEDAETERTSEDEGLAVAHYIVPRYSPGIYNFYTNFDRGCGHRFFIKGLQEWAHLSHQSVQPFPTKRISEVSSNNASEMTINKSHDIAWNLTFDKAYNGGTSVVVYTTTVNDKARARIYMLPLYDLNVTISPHGYTRARVTYLPEHRGIVVGLYLKVGFNRKLSDGRKISFNQDAKPTRKDSEDQKISFITLNNESYVDDRFTHESENPSIPLQKFKTTTVSMSHNWITVEVLIPPNTFSISPTSSAFDLVVQELGVSISHPPHFGKFDITQSSNISTLVHIGKLSVSSTTLPSHLPEPEVQNVFWRDNTLFIEHLSHRGMLRISGIIEWEMGVKVVGNASEDRHITHDNTTDIEISNSFGYYYVYAEVDSASQSGKPSLEELTFLGVAD</sequence>
<feature type="non-terminal residue" evidence="1">
    <location>
        <position position="882"/>
    </location>
</feature>
<reference evidence="1" key="1">
    <citation type="submission" date="2021-06" db="EMBL/GenBank/DDBJ databases">
        <authorList>
            <person name="Kallberg Y."/>
            <person name="Tangrot J."/>
            <person name="Rosling A."/>
        </authorList>
    </citation>
    <scope>NUCLEOTIDE SEQUENCE</scope>
    <source>
        <strain evidence="1">MA461A</strain>
    </source>
</reference>
<comment type="caution">
    <text evidence="1">The sequence shown here is derived from an EMBL/GenBank/DDBJ whole genome shotgun (WGS) entry which is preliminary data.</text>
</comment>